<evidence type="ECO:0000256" key="1">
    <source>
        <dbReference type="SAM" id="MobiDB-lite"/>
    </source>
</evidence>
<evidence type="ECO:0000313" key="2">
    <source>
        <dbReference type="EMBL" id="MFC7336051.1"/>
    </source>
</evidence>
<comment type="caution">
    <text evidence="2">The sequence shown here is derived from an EMBL/GenBank/DDBJ whole genome shotgun (WGS) entry which is preliminary data.</text>
</comment>
<evidence type="ECO:0008006" key="4">
    <source>
        <dbReference type="Google" id="ProtNLM"/>
    </source>
</evidence>
<sequence>MKKPLPTITVACVLCLVGLGLVLAIKITGSKDTRSGETHDPFNNPNATDRSGGSSLTSPKPPQSLEERRASLTRKLEEVFGHEDFREHPAMLHDLLLDASVADLQLALEISRGHPQFTPGFIDSFSAAVYERWFGIDPVTAISEVAQSDLTENRKRTLIENLLEDWANRSPKEALSFFLKEGSLGVESDHLYGAIARGSSSKGDLNVLEQILDHIADPKLRSFAVRQAARNLQQHHTAKFEEWVGTLSPADQPLAIGESAWLLAAGQDIDQALHQLTRLEDMSADNHALVRRRVLAEWAEHQPIAAEWLLHQRVQGEEREVLFANLLSHWLSQDRGLASRWLEDQVAAGALDHDFVNRVAERL</sequence>
<keyword evidence="3" id="KW-1185">Reference proteome</keyword>
<feature type="compositionally biased region" description="Polar residues" evidence="1">
    <location>
        <begin position="41"/>
        <end position="58"/>
    </location>
</feature>
<name>A0ABW2L4K1_9BACT</name>
<dbReference type="EMBL" id="JBHTBS010000001">
    <property type="protein sequence ID" value="MFC7336051.1"/>
    <property type="molecule type" value="Genomic_DNA"/>
</dbReference>
<reference evidence="3" key="1">
    <citation type="journal article" date="2019" name="Int. J. Syst. Evol. Microbiol.">
        <title>The Global Catalogue of Microorganisms (GCM) 10K type strain sequencing project: providing services to taxonomists for standard genome sequencing and annotation.</title>
        <authorList>
            <consortium name="The Broad Institute Genomics Platform"/>
            <consortium name="The Broad Institute Genome Sequencing Center for Infectious Disease"/>
            <person name="Wu L."/>
            <person name="Ma J."/>
        </authorList>
    </citation>
    <scope>NUCLEOTIDE SEQUENCE [LARGE SCALE GENOMIC DNA]</scope>
    <source>
        <strain evidence="3">CGMCC 4.1467</strain>
    </source>
</reference>
<gene>
    <name evidence="2" type="ORF">ACFQY0_02585</name>
</gene>
<dbReference type="Proteomes" id="UP001596472">
    <property type="component" value="Unassembled WGS sequence"/>
</dbReference>
<protein>
    <recommendedName>
        <fullName evidence="4">HEAT repeat domain-containing protein</fullName>
    </recommendedName>
</protein>
<proteinExistence type="predicted"/>
<feature type="region of interest" description="Disordered" evidence="1">
    <location>
        <begin position="32"/>
        <end position="69"/>
    </location>
</feature>
<organism evidence="2 3">
    <name type="scientific">Haloferula chungangensis</name>
    <dbReference type="NCBI Taxonomy" id="1048331"/>
    <lineage>
        <taxon>Bacteria</taxon>
        <taxon>Pseudomonadati</taxon>
        <taxon>Verrucomicrobiota</taxon>
        <taxon>Verrucomicrobiia</taxon>
        <taxon>Verrucomicrobiales</taxon>
        <taxon>Verrucomicrobiaceae</taxon>
        <taxon>Haloferula</taxon>
    </lineage>
</organism>
<dbReference type="RefSeq" id="WP_379708780.1">
    <property type="nucleotide sequence ID" value="NZ_JBHTBS010000001.1"/>
</dbReference>
<evidence type="ECO:0000313" key="3">
    <source>
        <dbReference type="Proteomes" id="UP001596472"/>
    </source>
</evidence>
<accession>A0ABW2L4K1</accession>